<name>A0A445L3H3_GLYSO</name>
<protein>
    <submittedName>
        <fullName evidence="2">Uncharacterized protein</fullName>
    </submittedName>
</protein>
<sequence>VTLLLLICYLVGGGDMENLRQVVDAGEVKRLSNESGGGGLVVEPLAVVVDATGGQAGVEDVENLLTILSLRRCHHTFGSANRFSLSQILKPINSLLLMEEKGNLTHYKIRSLPTLFYVPDFITNSDQILLLKNVVLTLILLPFVRRN</sequence>
<evidence type="ECO:0000256" key="1">
    <source>
        <dbReference type="SAM" id="SignalP"/>
    </source>
</evidence>
<comment type="caution">
    <text evidence="2">The sequence shown here is derived from an EMBL/GenBank/DDBJ whole genome shotgun (WGS) entry which is preliminary data.</text>
</comment>
<dbReference type="EMBL" id="QZWG01000004">
    <property type="protein sequence ID" value="RZC17712.1"/>
    <property type="molecule type" value="Genomic_DNA"/>
</dbReference>
<gene>
    <name evidence="2" type="ORF">D0Y65_010449</name>
</gene>
<accession>A0A445L3H3</accession>
<evidence type="ECO:0000313" key="2">
    <source>
        <dbReference type="EMBL" id="RZC17712.1"/>
    </source>
</evidence>
<feature type="chain" id="PRO_5019487032" evidence="1">
    <location>
        <begin position="17"/>
        <end position="147"/>
    </location>
</feature>
<proteinExistence type="predicted"/>
<feature type="signal peptide" evidence="1">
    <location>
        <begin position="1"/>
        <end position="16"/>
    </location>
</feature>
<dbReference type="Proteomes" id="UP000289340">
    <property type="component" value="Chromosome 4"/>
</dbReference>
<organism evidence="2 3">
    <name type="scientific">Glycine soja</name>
    <name type="common">Wild soybean</name>
    <dbReference type="NCBI Taxonomy" id="3848"/>
    <lineage>
        <taxon>Eukaryota</taxon>
        <taxon>Viridiplantae</taxon>
        <taxon>Streptophyta</taxon>
        <taxon>Embryophyta</taxon>
        <taxon>Tracheophyta</taxon>
        <taxon>Spermatophyta</taxon>
        <taxon>Magnoliopsida</taxon>
        <taxon>eudicotyledons</taxon>
        <taxon>Gunneridae</taxon>
        <taxon>Pentapetalae</taxon>
        <taxon>rosids</taxon>
        <taxon>fabids</taxon>
        <taxon>Fabales</taxon>
        <taxon>Fabaceae</taxon>
        <taxon>Papilionoideae</taxon>
        <taxon>50 kb inversion clade</taxon>
        <taxon>NPAAA clade</taxon>
        <taxon>indigoferoid/millettioid clade</taxon>
        <taxon>Phaseoleae</taxon>
        <taxon>Glycine</taxon>
        <taxon>Glycine subgen. Soja</taxon>
    </lineage>
</organism>
<reference evidence="2 3" key="1">
    <citation type="submission" date="2018-09" db="EMBL/GenBank/DDBJ databases">
        <title>A high-quality reference genome of wild soybean provides a powerful tool to mine soybean genomes.</title>
        <authorList>
            <person name="Xie M."/>
            <person name="Chung C.Y.L."/>
            <person name="Li M.-W."/>
            <person name="Wong F.-L."/>
            <person name="Chan T.-F."/>
            <person name="Lam H.-M."/>
        </authorList>
    </citation>
    <scope>NUCLEOTIDE SEQUENCE [LARGE SCALE GENOMIC DNA]</scope>
    <source>
        <strain evidence="3">cv. W05</strain>
        <tissue evidence="2">Hypocotyl of etiolated seedlings</tissue>
    </source>
</reference>
<keyword evidence="1" id="KW-0732">Signal</keyword>
<feature type="non-terminal residue" evidence="2">
    <location>
        <position position="1"/>
    </location>
</feature>
<keyword evidence="3" id="KW-1185">Reference proteome</keyword>
<evidence type="ECO:0000313" key="3">
    <source>
        <dbReference type="Proteomes" id="UP000289340"/>
    </source>
</evidence>
<dbReference type="AlphaFoldDB" id="A0A445L3H3"/>